<comment type="caution">
    <text evidence="1">The sequence shown here is derived from an EMBL/GenBank/DDBJ whole genome shotgun (WGS) entry which is preliminary data.</text>
</comment>
<dbReference type="AlphaFoldDB" id="A0A644TIY5"/>
<sequence>MELQVQELLERIKTEGVDTAKKEAQAILDAAKTKADSIVASAEAKAAELDAATKLKIEAQENASRLALVQASRDSILALREKVELFMREAIKRSSDELFSSAFLEKILPDILVQMTRGTEKDLSVLLPEKSLKALDSALAARLSAELGKKVLFKPFAGVDAGFYISVEGSSLRYDFSADAVAEILASRVNARLGECVKAALEEGRDS</sequence>
<proteinExistence type="predicted"/>
<accession>A0A644TIY5</accession>
<reference evidence="1" key="1">
    <citation type="submission" date="2019-08" db="EMBL/GenBank/DDBJ databases">
        <authorList>
            <person name="Kucharzyk K."/>
            <person name="Murdoch R.W."/>
            <person name="Higgins S."/>
            <person name="Loffler F."/>
        </authorList>
    </citation>
    <scope>NUCLEOTIDE SEQUENCE</scope>
</reference>
<dbReference type="EMBL" id="VSSQ01000032">
    <property type="protein sequence ID" value="MPL66397.1"/>
    <property type="molecule type" value="Genomic_DNA"/>
</dbReference>
<organism evidence="1">
    <name type="scientific">bioreactor metagenome</name>
    <dbReference type="NCBI Taxonomy" id="1076179"/>
    <lineage>
        <taxon>unclassified sequences</taxon>
        <taxon>metagenomes</taxon>
        <taxon>ecological metagenomes</taxon>
    </lineage>
</organism>
<gene>
    <name evidence="1" type="primary">atpE_4</name>
    <name evidence="1" type="ORF">SDC9_12071</name>
</gene>
<protein>
    <submittedName>
        <fullName evidence="1">V-type proton ATPase subunit E</fullName>
    </submittedName>
</protein>
<name>A0A644TIY5_9ZZZZ</name>
<evidence type="ECO:0000313" key="1">
    <source>
        <dbReference type="EMBL" id="MPL66397.1"/>
    </source>
</evidence>